<protein>
    <recommendedName>
        <fullName evidence="3">RRM domain-containing protein</fullName>
    </recommendedName>
</protein>
<dbReference type="SUPFAM" id="SSF54928">
    <property type="entry name" value="RNA-binding domain, RBD"/>
    <property type="match status" value="1"/>
</dbReference>
<dbReference type="PROSITE" id="PS50102">
    <property type="entry name" value="RRM"/>
    <property type="match status" value="1"/>
</dbReference>
<evidence type="ECO:0000259" key="3">
    <source>
        <dbReference type="PROSITE" id="PS50102"/>
    </source>
</evidence>
<name>A0AAD9IEX4_PROWI</name>
<feature type="compositionally biased region" description="Low complexity" evidence="2">
    <location>
        <begin position="479"/>
        <end position="499"/>
    </location>
</feature>
<feature type="region of interest" description="Disordered" evidence="2">
    <location>
        <begin position="1"/>
        <end position="21"/>
    </location>
</feature>
<evidence type="ECO:0000256" key="1">
    <source>
        <dbReference type="PROSITE-ProRule" id="PRU00176"/>
    </source>
</evidence>
<evidence type="ECO:0000256" key="2">
    <source>
        <dbReference type="SAM" id="MobiDB-lite"/>
    </source>
</evidence>
<proteinExistence type="predicted"/>
<feature type="region of interest" description="Disordered" evidence="2">
    <location>
        <begin position="479"/>
        <end position="513"/>
    </location>
</feature>
<comment type="caution">
    <text evidence="4">The sequence shown here is derived from an EMBL/GenBank/DDBJ whole genome shotgun (WGS) entry which is preliminary data.</text>
</comment>
<evidence type="ECO:0000313" key="4">
    <source>
        <dbReference type="EMBL" id="KAK2076943.1"/>
    </source>
</evidence>
<feature type="compositionally biased region" description="Polar residues" evidence="2">
    <location>
        <begin position="301"/>
        <end position="312"/>
    </location>
</feature>
<dbReference type="Pfam" id="PF00076">
    <property type="entry name" value="RRM_1"/>
    <property type="match status" value="1"/>
</dbReference>
<keyword evidence="1" id="KW-0694">RNA-binding</keyword>
<sequence>MDDGPVKRVATLPSDAPDTKKRRSMLVDPALARREILDVYTAYDALIAGSGAPEVHLDALIRAGKEGSVPARRLAARLLPRFAVARSSTQGAQVLSAMLELVKLEGSDITSRETRREAARGLPALALPFLAEARPGGPAGAEAVHMAMGLVQAAFRQLDPAIGDEDAAWWELLVAVFRRHARLVLAACLPALRDGSGGACATAGRLIRERLLDGGVRAQTAGVLGALAPKDALLLATELQAAAAEVRDPGSAALLLDLCSLIPGSGVAPRKAESKWASDEAADWVAGGGPGTGNDEAHGGSTISAPGSPTSTARPSLAGSALIACNPPAGLSARALRTEVALHARVESVVLGPGAGMTIAFGSIRDAVRCFEAMAGQPVFDPGAPLQLDWDAGEADAPGRGRGRARGASHVWCPGTKVEVDQLRRGDTSALLGPGAPPCEHALRVGGRVPGRPARVQRAARAQRALDLLVGGGGAQAAAAAAQANPTTRPRAPSPASSAEAGELPDEPGDVRGGLDAPCTLWVTNVPSRAAPHDIVRAFGSCGRLVGHKILRSRGGAFVDFASRTDAAKARVAWNGRWLPGLEAAGGPPLSVDFKGTAGGPPPPKGMHRAGSFGERAVRERTPESMPPRRARRR</sequence>
<dbReference type="AlphaFoldDB" id="A0AAD9IEX4"/>
<dbReference type="GO" id="GO:0003723">
    <property type="term" value="F:RNA binding"/>
    <property type="evidence" value="ECO:0007669"/>
    <property type="project" value="UniProtKB-UniRule"/>
</dbReference>
<dbReference type="Proteomes" id="UP001255856">
    <property type="component" value="Unassembled WGS sequence"/>
</dbReference>
<dbReference type="SMART" id="SM00360">
    <property type="entry name" value="RRM"/>
    <property type="match status" value="1"/>
</dbReference>
<feature type="region of interest" description="Disordered" evidence="2">
    <location>
        <begin position="590"/>
        <end position="634"/>
    </location>
</feature>
<gene>
    <name evidence="4" type="ORF">QBZ16_005171</name>
</gene>
<keyword evidence="5" id="KW-1185">Reference proteome</keyword>
<dbReference type="CDD" id="cd00590">
    <property type="entry name" value="RRM_SF"/>
    <property type="match status" value="1"/>
</dbReference>
<feature type="region of interest" description="Disordered" evidence="2">
    <location>
        <begin position="279"/>
        <end position="312"/>
    </location>
</feature>
<dbReference type="InterPro" id="IPR012677">
    <property type="entry name" value="Nucleotide-bd_a/b_plait_sf"/>
</dbReference>
<accession>A0AAD9IEX4</accession>
<dbReference type="InterPro" id="IPR000504">
    <property type="entry name" value="RRM_dom"/>
</dbReference>
<organism evidence="4 5">
    <name type="scientific">Prototheca wickerhamii</name>
    <dbReference type="NCBI Taxonomy" id="3111"/>
    <lineage>
        <taxon>Eukaryota</taxon>
        <taxon>Viridiplantae</taxon>
        <taxon>Chlorophyta</taxon>
        <taxon>core chlorophytes</taxon>
        <taxon>Trebouxiophyceae</taxon>
        <taxon>Chlorellales</taxon>
        <taxon>Chlorellaceae</taxon>
        <taxon>Prototheca</taxon>
    </lineage>
</organism>
<dbReference type="InterPro" id="IPR035979">
    <property type="entry name" value="RBD_domain_sf"/>
</dbReference>
<reference evidence="4" key="1">
    <citation type="submission" date="2021-01" db="EMBL/GenBank/DDBJ databases">
        <authorList>
            <person name="Eckstrom K.M.E."/>
        </authorList>
    </citation>
    <scope>NUCLEOTIDE SEQUENCE</scope>
    <source>
        <strain evidence="4">UVCC 0001</strain>
    </source>
</reference>
<evidence type="ECO:0000313" key="5">
    <source>
        <dbReference type="Proteomes" id="UP001255856"/>
    </source>
</evidence>
<dbReference type="Gene3D" id="3.30.70.330">
    <property type="match status" value="1"/>
</dbReference>
<feature type="domain" description="RRM" evidence="3">
    <location>
        <begin position="519"/>
        <end position="597"/>
    </location>
</feature>
<dbReference type="EMBL" id="JASFZW010000008">
    <property type="protein sequence ID" value="KAK2076943.1"/>
    <property type="molecule type" value="Genomic_DNA"/>
</dbReference>